<dbReference type="EMBL" id="JAIKTU010000002">
    <property type="protein sequence ID" value="MBY0754269.1"/>
    <property type="molecule type" value="Genomic_DNA"/>
</dbReference>
<keyword evidence="1" id="KW-0812">Transmembrane</keyword>
<proteinExistence type="predicted"/>
<feature type="transmembrane region" description="Helical" evidence="1">
    <location>
        <begin position="36"/>
        <end position="59"/>
    </location>
</feature>
<keyword evidence="1" id="KW-1133">Transmembrane helix</keyword>
<feature type="transmembrane region" description="Helical" evidence="1">
    <location>
        <begin position="7"/>
        <end position="24"/>
    </location>
</feature>
<sequence>MKSILKIMVNISVCLLIFLAVAFIEEVFEKSNTSVYVKNSILVLIYIIGAALFVIKDFLKVQNKNYIMDKKILYEYKEERFNNIIIIFAVINSIIVIKLLTLLNTGYIEISYSTNLFISLYTFLFISILTFTFYFITAYRYKNKIFEEGIELYTSEFKKFNEITKIVYKSTIYGTRCKYKIFFRKGKTIINIDEGDSDYIKEILEKASNIKVK</sequence>
<feature type="transmembrane region" description="Helical" evidence="1">
    <location>
        <begin position="80"/>
        <end position="103"/>
    </location>
</feature>
<protein>
    <recommendedName>
        <fullName evidence="4">DUF5673 domain-containing protein</fullName>
    </recommendedName>
</protein>
<keyword evidence="1" id="KW-0472">Membrane</keyword>
<evidence type="ECO:0000313" key="3">
    <source>
        <dbReference type="Proteomes" id="UP001299068"/>
    </source>
</evidence>
<comment type="caution">
    <text evidence="2">The sequence shown here is derived from an EMBL/GenBank/DDBJ whole genome shotgun (WGS) entry which is preliminary data.</text>
</comment>
<name>A0ABS7KTY3_CLOSR</name>
<gene>
    <name evidence="2" type="ORF">K5V21_02260</name>
</gene>
<evidence type="ECO:0000313" key="2">
    <source>
        <dbReference type="EMBL" id="MBY0754269.1"/>
    </source>
</evidence>
<dbReference type="Proteomes" id="UP001299068">
    <property type="component" value="Unassembled WGS sequence"/>
</dbReference>
<feature type="transmembrane region" description="Helical" evidence="1">
    <location>
        <begin position="115"/>
        <end position="136"/>
    </location>
</feature>
<evidence type="ECO:0008006" key="4">
    <source>
        <dbReference type="Google" id="ProtNLM"/>
    </source>
</evidence>
<dbReference type="RefSeq" id="WP_221858799.1">
    <property type="nucleotide sequence ID" value="NZ_JAIKTU010000002.1"/>
</dbReference>
<keyword evidence="3" id="KW-1185">Reference proteome</keyword>
<evidence type="ECO:0000256" key="1">
    <source>
        <dbReference type="SAM" id="Phobius"/>
    </source>
</evidence>
<accession>A0ABS7KTY3</accession>
<reference evidence="2 3" key="1">
    <citation type="journal article" date="2021" name="Cell Host Microbe">
        <title>in vivo commensal control of Clostridioides difficile virulence.</title>
        <authorList>
            <person name="Girinathan B.P."/>
            <person name="Dibenedetto N."/>
            <person name="Worley J.N."/>
            <person name="Peltier J."/>
            <person name="Arrieta-Ortiz M.L."/>
            <person name="Rupa Christinal Immanuel S."/>
            <person name="Lavin R."/>
            <person name="Delaney M.L."/>
            <person name="Cummins C."/>
            <person name="Hoffmann M."/>
            <person name="Luo Y."/>
            <person name="Gonzalez-Escalona N."/>
            <person name="Allard M."/>
            <person name="Onderdonk A.B."/>
            <person name="Gerber G.K."/>
            <person name="Sonenshein A.L."/>
            <person name="Baliga N."/>
            <person name="Dupuy B."/>
            <person name="Bry L."/>
        </authorList>
    </citation>
    <scope>NUCLEOTIDE SEQUENCE [LARGE SCALE GENOMIC DNA]</scope>
    <source>
        <strain evidence="2 3">DSM 599</strain>
    </source>
</reference>
<organism evidence="2 3">
    <name type="scientific">Clostridium sardiniense</name>
    <name type="common">Clostridium absonum</name>
    <dbReference type="NCBI Taxonomy" id="29369"/>
    <lineage>
        <taxon>Bacteria</taxon>
        <taxon>Bacillati</taxon>
        <taxon>Bacillota</taxon>
        <taxon>Clostridia</taxon>
        <taxon>Eubacteriales</taxon>
        <taxon>Clostridiaceae</taxon>
        <taxon>Clostridium</taxon>
    </lineage>
</organism>